<evidence type="ECO:0000256" key="1">
    <source>
        <dbReference type="ARBA" id="ARBA00023015"/>
    </source>
</evidence>
<keyword evidence="3" id="KW-0804">Transcription</keyword>
<protein>
    <submittedName>
        <fullName evidence="5">Helix-turn-helix domain-containing protein</fullName>
    </submittedName>
</protein>
<dbReference type="OrthoDB" id="5582699at2"/>
<dbReference type="InterPro" id="IPR018062">
    <property type="entry name" value="HTH_AraC-typ_CS"/>
</dbReference>
<evidence type="ECO:0000259" key="4">
    <source>
        <dbReference type="PROSITE" id="PS01124"/>
    </source>
</evidence>
<dbReference type="Pfam" id="PF12833">
    <property type="entry name" value="HTH_18"/>
    <property type="match status" value="1"/>
</dbReference>
<dbReference type="InterPro" id="IPR020449">
    <property type="entry name" value="Tscrpt_reg_AraC-type_HTH"/>
</dbReference>
<proteinExistence type="predicted"/>
<dbReference type="InterPro" id="IPR009057">
    <property type="entry name" value="Homeodomain-like_sf"/>
</dbReference>
<keyword evidence="1" id="KW-0805">Transcription regulation</keyword>
<dbReference type="SMART" id="SM00342">
    <property type="entry name" value="HTH_ARAC"/>
    <property type="match status" value="1"/>
</dbReference>
<dbReference type="PROSITE" id="PS01124">
    <property type="entry name" value="HTH_ARAC_FAMILY_2"/>
    <property type="match status" value="1"/>
</dbReference>
<reference evidence="5 6" key="1">
    <citation type="submission" date="2018-05" db="EMBL/GenBank/DDBJ databases">
        <title>Whole genome sequence of Pseudomonas putida JBC17.</title>
        <authorList>
            <person name="Lee Y.H."/>
            <person name="David K."/>
        </authorList>
    </citation>
    <scope>NUCLEOTIDE SEQUENCE [LARGE SCALE GENOMIC DNA]</scope>
    <source>
        <strain evidence="5 6">JBC17</strain>
    </source>
</reference>
<evidence type="ECO:0000256" key="2">
    <source>
        <dbReference type="ARBA" id="ARBA00023125"/>
    </source>
</evidence>
<dbReference type="GO" id="GO:0005829">
    <property type="term" value="C:cytosol"/>
    <property type="evidence" value="ECO:0007669"/>
    <property type="project" value="TreeGrafter"/>
</dbReference>
<dbReference type="PROSITE" id="PS00041">
    <property type="entry name" value="HTH_ARAC_FAMILY_1"/>
    <property type="match status" value="1"/>
</dbReference>
<dbReference type="EMBL" id="CP029693">
    <property type="protein sequence ID" value="AWY44249.1"/>
    <property type="molecule type" value="Genomic_DNA"/>
</dbReference>
<dbReference type="GO" id="GO:0003700">
    <property type="term" value="F:DNA-binding transcription factor activity"/>
    <property type="evidence" value="ECO:0007669"/>
    <property type="project" value="InterPro"/>
</dbReference>
<dbReference type="SUPFAM" id="SSF46689">
    <property type="entry name" value="Homeodomain-like"/>
    <property type="match status" value="1"/>
</dbReference>
<organism evidence="5 6">
    <name type="scientific">Pseudomonas putida</name>
    <name type="common">Arthrobacter siderocapsulatus</name>
    <dbReference type="NCBI Taxonomy" id="303"/>
    <lineage>
        <taxon>Bacteria</taxon>
        <taxon>Pseudomonadati</taxon>
        <taxon>Pseudomonadota</taxon>
        <taxon>Gammaproteobacteria</taxon>
        <taxon>Pseudomonadales</taxon>
        <taxon>Pseudomonadaceae</taxon>
        <taxon>Pseudomonas</taxon>
    </lineage>
</organism>
<name>A0A2Z4RT64_PSEPU</name>
<dbReference type="RefSeq" id="WP_110967767.1">
    <property type="nucleotide sequence ID" value="NZ_CP029693.1"/>
</dbReference>
<evidence type="ECO:0000313" key="6">
    <source>
        <dbReference type="Proteomes" id="UP000250299"/>
    </source>
</evidence>
<dbReference type="PANTHER" id="PTHR47894:SF1">
    <property type="entry name" value="HTH-TYPE TRANSCRIPTIONAL REGULATOR VQSM"/>
    <property type="match status" value="1"/>
</dbReference>
<gene>
    <name evidence="5" type="ORF">DKY63_31815</name>
</gene>
<accession>A0A2Z4RT64</accession>
<evidence type="ECO:0000256" key="3">
    <source>
        <dbReference type="ARBA" id="ARBA00023163"/>
    </source>
</evidence>
<dbReference type="InterPro" id="IPR032687">
    <property type="entry name" value="AraC-type_N"/>
</dbReference>
<dbReference type="AlphaFoldDB" id="A0A2Z4RT64"/>
<sequence length="345" mass="38469">MTMPRASAQWFQGMLPALAQRGVDVEHLLARSGIDPQVLNDSEASIAHIQIAHFWTQACELTGDPLLALRASQDFRPGCMSQVGHLMLAAPTLADALTHLMRYQQLLSDVSDCDFSPQADGATLRLDVTPQVYAIPQAITDMTMGATMVFCRWLLGAGFRPKQVCLRRPPPSPADLALYRSVFDCPIRFDSPNNCMQLSSRDLQTPLPLANPQVFEVHREHLEERLKQRRQQSIALQVGNVLQQLLPEGEPSRERVAGLLNLSPSTLHRRLLAEGTTYKTLLDQRRAVLARGYVIQGTRPLLDIAFQLGFSDPSNFFRSFKRWYGVSPGRYRKQADKPAALASGL</sequence>
<dbReference type="InterPro" id="IPR018060">
    <property type="entry name" value="HTH_AraC"/>
</dbReference>
<keyword evidence="2" id="KW-0238">DNA-binding</keyword>
<dbReference type="Pfam" id="PF12625">
    <property type="entry name" value="Arabinose_bd"/>
    <property type="match status" value="1"/>
</dbReference>
<dbReference type="Gene3D" id="1.10.10.60">
    <property type="entry name" value="Homeodomain-like"/>
    <property type="match status" value="1"/>
</dbReference>
<dbReference type="Proteomes" id="UP000250299">
    <property type="component" value="Chromosome"/>
</dbReference>
<dbReference type="PANTHER" id="PTHR47894">
    <property type="entry name" value="HTH-TYPE TRANSCRIPTIONAL REGULATOR GADX"/>
    <property type="match status" value="1"/>
</dbReference>
<feature type="domain" description="HTH araC/xylS-type" evidence="4">
    <location>
        <begin position="236"/>
        <end position="334"/>
    </location>
</feature>
<dbReference type="PRINTS" id="PR00032">
    <property type="entry name" value="HTHARAC"/>
</dbReference>
<dbReference type="GO" id="GO:0000976">
    <property type="term" value="F:transcription cis-regulatory region binding"/>
    <property type="evidence" value="ECO:0007669"/>
    <property type="project" value="TreeGrafter"/>
</dbReference>
<dbReference type="GO" id="GO:0009893">
    <property type="term" value="P:positive regulation of metabolic process"/>
    <property type="evidence" value="ECO:0007669"/>
    <property type="project" value="UniProtKB-ARBA"/>
</dbReference>
<evidence type="ECO:0000313" key="5">
    <source>
        <dbReference type="EMBL" id="AWY44249.1"/>
    </source>
</evidence>